<sequence>MGNGILGQKENCALDRTFAQAQGPSTCVPSTKQESYFLYDVKTENAFFPCEPSLRSGLLKLSVAKHRSTEHRAASPPSLALVAPCSSGAGPQPLQKHLSRRKAGLVAELPPAPMPVMEKTSTDASPLTMHSSEKQETVCIFGTGDFGRSLGLKMLQCGYSIVFGSRTPGMSSLLPSDAEVMSYSDAAQKSDIIIITIHREHYDFLTELTEVLKGKILVDVSNNLKINQYPESNAEYLAQLVPGTHVVKAFNTISAWALQSGALDASRQVFICGNDSKAKQRVMDVVRSLGLTPLDKGSLMAANEIENYPLQLFPMWRFPFYLSAVLCVFFFFYCVIREVIYPYVYEKRDRTFRLPISIPNRVFPIAALTLLALVYLPGVVAAILQLYRGTKYRRFPDWLDHWMLCRKQLGLIALGFAFLHVLYTLVIPIRYYVRWTSNNRTITQVITKKENPFSTTNSWLSDSYIALGMLGFFLFVLLGITSLPSVSNMVNWREFRFVQSKLGYLTLILCTAHTLVYGGKRFLNPSNLVWYLPSAYVIALIIPCTVLVIKFILILPCIDKTLMRIRQGWERNPKYSESSLNGKTDI</sequence>
<feature type="transmembrane region" description="Helical" evidence="21">
    <location>
        <begin position="535"/>
        <end position="558"/>
    </location>
</feature>
<keyword evidence="5" id="KW-0813">Transport</keyword>
<dbReference type="InterPro" id="IPR013130">
    <property type="entry name" value="Fe3_Rdtase_TM_dom"/>
</dbReference>
<keyword evidence="16" id="KW-0406">Ion transport</keyword>
<evidence type="ECO:0000256" key="19">
    <source>
        <dbReference type="ARBA" id="ARBA00049387"/>
    </source>
</evidence>
<feature type="transmembrane region" description="Helical" evidence="21">
    <location>
        <begin position="408"/>
        <end position="433"/>
    </location>
</feature>
<evidence type="ECO:0000256" key="8">
    <source>
        <dbReference type="ARBA" id="ARBA00022692"/>
    </source>
</evidence>
<evidence type="ECO:0000256" key="11">
    <source>
        <dbReference type="ARBA" id="ARBA00022827"/>
    </source>
</evidence>
<dbReference type="Gene3D" id="3.40.50.720">
    <property type="entry name" value="NAD(P)-binding Rossmann-like Domain"/>
    <property type="match status" value="1"/>
</dbReference>
<dbReference type="EMBL" id="VBQZ03000005">
    <property type="protein sequence ID" value="MXQ80565.1"/>
    <property type="molecule type" value="Genomic_DNA"/>
</dbReference>
<keyword evidence="9" id="KW-0479">Metal-binding</keyword>
<dbReference type="PANTHER" id="PTHR14239">
    <property type="entry name" value="DUDULIN-RELATED"/>
    <property type="match status" value="1"/>
</dbReference>
<name>A0A6B0QSQ4_9CETA</name>
<dbReference type="GO" id="GO:0052851">
    <property type="term" value="F:ferric-chelate reductase (NADPH) activity"/>
    <property type="evidence" value="ECO:0007669"/>
    <property type="project" value="TreeGrafter"/>
</dbReference>
<keyword evidence="7" id="KW-0285">Flavoprotein</keyword>
<comment type="similarity">
    <text evidence="4">Belongs to the STEAP family.</text>
</comment>
<accession>A0A6B0QSQ4</accession>
<dbReference type="GO" id="GO:0046872">
    <property type="term" value="F:metal ion binding"/>
    <property type="evidence" value="ECO:0007669"/>
    <property type="project" value="UniProtKB-KW"/>
</dbReference>
<dbReference type="Proteomes" id="UP000322234">
    <property type="component" value="Unassembled WGS sequence"/>
</dbReference>
<protein>
    <recommendedName>
        <fullName evidence="26">Metalloreductase STEAP4</fullName>
    </recommendedName>
</protein>
<evidence type="ECO:0000259" key="22">
    <source>
        <dbReference type="Pfam" id="PF01794"/>
    </source>
</evidence>
<comment type="cofactor">
    <cofactor evidence="2">
        <name>FAD</name>
        <dbReference type="ChEBI" id="CHEBI:57692"/>
    </cofactor>
</comment>
<evidence type="ECO:0000256" key="13">
    <source>
        <dbReference type="ARBA" id="ARBA00023002"/>
    </source>
</evidence>
<evidence type="ECO:0000313" key="25">
    <source>
        <dbReference type="Proteomes" id="UP000322234"/>
    </source>
</evidence>
<keyword evidence="8 21" id="KW-0812">Transmembrane</keyword>
<evidence type="ECO:0000313" key="24">
    <source>
        <dbReference type="EMBL" id="MXQ80565.1"/>
    </source>
</evidence>
<evidence type="ECO:0000256" key="21">
    <source>
        <dbReference type="SAM" id="Phobius"/>
    </source>
</evidence>
<evidence type="ECO:0000256" key="14">
    <source>
        <dbReference type="ARBA" id="ARBA00023004"/>
    </source>
</evidence>
<comment type="cofactor">
    <cofactor evidence="1">
        <name>heme b</name>
        <dbReference type="ChEBI" id="CHEBI:60344"/>
    </cofactor>
</comment>
<evidence type="ECO:0008006" key="26">
    <source>
        <dbReference type="Google" id="ProtNLM"/>
    </source>
</evidence>
<gene>
    <name evidence="24" type="ORF">E5288_WYG009231</name>
</gene>
<evidence type="ECO:0000256" key="5">
    <source>
        <dbReference type="ARBA" id="ARBA00022448"/>
    </source>
</evidence>
<evidence type="ECO:0000256" key="12">
    <source>
        <dbReference type="ARBA" id="ARBA00022989"/>
    </source>
</evidence>
<keyword evidence="14" id="KW-0408">Iron</keyword>
<dbReference type="Pfam" id="PF03807">
    <property type="entry name" value="F420_oxidored"/>
    <property type="match status" value="1"/>
</dbReference>
<evidence type="ECO:0000256" key="6">
    <source>
        <dbReference type="ARBA" id="ARBA00022496"/>
    </source>
</evidence>
<proteinExistence type="inferred from homology"/>
<evidence type="ECO:0000256" key="3">
    <source>
        <dbReference type="ARBA" id="ARBA00004337"/>
    </source>
</evidence>
<dbReference type="InterPro" id="IPR036291">
    <property type="entry name" value="NAD(P)-bd_dom_sf"/>
</dbReference>
<dbReference type="GO" id="GO:0005886">
    <property type="term" value="C:plasma membrane"/>
    <property type="evidence" value="ECO:0007669"/>
    <property type="project" value="TreeGrafter"/>
</dbReference>
<evidence type="ECO:0000256" key="20">
    <source>
        <dbReference type="SAM" id="MobiDB-lite"/>
    </source>
</evidence>
<dbReference type="Pfam" id="PF01794">
    <property type="entry name" value="Ferric_reduct"/>
    <property type="match status" value="1"/>
</dbReference>
<organism evidence="24 25">
    <name type="scientific">Bos mutus</name>
    <name type="common">wild yak</name>
    <dbReference type="NCBI Taxonomy" id="72004"/>
    <lineage>
        <taxon>Eukaryota</taxon>
        <taxon>Metazoa</taxon>
        <taxon>Chordata</taxon>
        <taxon>Craniata</taxon>
        <taxon>Vertebrata</taxon>
        <taxon>Euteleostomi</taxon>
        <taxon>Mammalia</taxon>
        <taxon>Eutheria</taxon>
        <taxon>Laurasiatheria</taxon>
        <taxon>Artiodactyla</taxon>
        <taxon>Ruminantia</taxon>
        <taxon>Pecora</taxon>
        <taxon>Bovidae</taxon>
        <taxon>Bovinae</taxon>
        <taxon>Bos</taxon>
    </lineage>
</organism>
<keyword evidence="12 21" id="KW-1133">Transmembrane helix</keyword>
<dbReference type="SUPFAM" id="SSF51735">
    <property type="entry name" value="NAD(P)-binding Rossmann-fold domains"/>
    <property type="match status" value="1"/>
</dbReference>
<keyword evidence="6" id="KW-0410">Iron transport</keyword>
<keyword evidence="17 21" id="KW-0472">Membrane</keyword>
<keyword evidence="15" id="KW-0186">Copper</keyword>
<feature type="transmembrane region" description="Helical" evidence="21">
    <location>
        <begin position="464"/>
        <end position="490"/>
    </location>
</feature>
<keyword evidence="11" id="KW-0274">FAD</keyword>
<evidence type="ECO:0000256" key="18">
    <source>
        <dbReference type="ARBA" id="ARBA00048958"/>
    </source>
</evidence>
<evidence type="ECO:0000256" key="10">
    <source>
        <dbReference type="ARBA" id="ARBA00022753"/>
    </source>
</evidence>
<dbReference type="GO" id="GO:0008823">
    <property type="term" value="F:cupric reductase (NADH) activity"/>
    <property type="evidence" value="ECO:0007669"/>
    <property type="project" value="TreeGrafter"/>
</dbReference>
<dbReference type="InterPro" id="IPR028939">
    <property type="entry name" value="P5C_Rdtase_cat_N"/>
</dbReference>
<comment type="subcellular location">
    <subcellularLocation>
        <location evidence="3">Endosome membrane</location>
        <topology evidence="3">Multi-pass membrane protein</topology>
    </subcellularLocation>
</comment>
<evidence type="ECO:0000256" key="9">
    <source>
        <dbReference type="ARBA" id="ARBA00022723"/>
    </source>
</evidence>
<dbReference type="InterPro" id="IPR051267">
    <property type="entry name" value="STEAP_metalloreductase"/>
</dbReference>
<dbReference type="PANTHER" id="PTHR14239:SF5">
    <property type="entry name" value="METALLOREDUCTASE STEAP4"/>
    <property type="match status" value="1"/>
</dbReference>
<dbReference type="GO" id="GO:0015677">
    <property type="term" value="P:copper ion import"/>
    <property type="evidence" value="ECO:0007669"/>
    <property type="project" value="TreeGrafter"/>
</dbReference>
<reference evidence="24" key="1">
    <citation type="submission" date="2019-10" db="EMBL/GenBank/DDBJ databases">
        <title>The sequence and de novo assembly of the wild yak genome.</title>
        <authorList>
            <person name="Liu Y."/>
        </authorList>
    </citation>
    <scope>NUCLEOTIDE SEQUENCE [LARGE SCALE GENOMIC DNA]</scope>
    <source>
        <strain evidence="24">WY2019</strain>
    </source>
</reference>
<keyword evidence="10" id="KW-0967">Endosome</keyword>
<dbReference type="FunFam" id="3.40.50.720:FF:000051">
    <property type="entry name" value="STEAP2 metalloreductase"/>
    <property type="match status" value="1"/>
</dbReference>
<evidence type="ECO:0000256" key="1">
    <source>
        <dbReference type="ARBA" id="ARBA00001970"/>
    </source>
</evidence>
<evidence type="ECO:0000256" key="15">
    <source>
        <dbReference type="ARBA" id="ARBA00023008"/>
    </source>
</evidence>
<keyword evidence="25" id="KW-1185">Reference proteome</keyword>
<evidence type="ECO:0000256" key="16">
    <source>
        <dbReference type="ARBA" id="ARBA00023065"/>
    </source>
</evidence>
<evidence type="ECO:0000256" key="2">
    <source>
        <dbReference type="ARBA" id="ARBA00001974"/>
    </source>
</evidence>
<feature type="domain" description="Ferric oxidoreductase" evidence="22">
    <location>
        <begin position="365"/>
        <end position="510"/>
    </location>
</feature>
<evidence type="ECO:0000256" key="4">
    <source>
        <dbReference type="ARBA" id="ARBA00007729"/>
    </source>
</evidence>
<feature type="region of interest" description="Disordered" evidence="20">
    <location>
        <begin position="109"/>
        <end position="129"/>
    </location>
</feature>
<dbReference type="AlphaFoldDB" id="A0A6B0QSQ4"/>
<comment type="caution">
    <text evidence="24">The sequence shown here is derived from an EMBL/GenBank/DDBJ whole genome shotgun (WGS) entry which is preliminary data.</text>
</comment>
<feature type="domain" description="Pyrroline-5-carboxylate reductase catalytic N-terminal" evidence="23">
    <location>
        <begin position="137"/>
        <end position="223"/>
    </location>
</feature>
<comment type="catalytic activity">
    <reaction evidence="19">
        <text>2 Fe(2+) + NADP(+) + H(+) = 2 Fe(3+) + NADPH</text>
        <dbReference type="Rhea" id="RHEA:71767"/>
        <dbReference type="ChEBI" id="CHEBI:15378"/>
        <dbReference type="ChEBI" id="CHEBI:29033"/>
        <dbReference type="ChEBI" id="CHEBI:29034"/>
        <dbReference type="ChEBI" id="CHEBI:57783"/>
        <dbReference type="ChEBI" id="CHEBI:58349"/>
    </reaction>
    <physiologicalReaction direction="right-to-left" evidence="19">
        <dbReference type="Rhea" id="RHEA:71769"/>
    </physiologicalReaction>
</comment>
<feature type="transmembrane region" description="Helical" evidence="21">
    <location>
        <begin position="320"/>
        <end position="345"/>
    </location>
</feature>
<evidence type="ECO:0000259" key="23">
    <source>
        <dbReference type="Pfam" id="PF03807"/>
    </source>
</evidence>
<keyword evidence="13" id="KW-0560">Oxidoreductase</keyword>
<feature type="transmembrane region" description="Helical" evidence="21">
    <location>
        <begin position="365"/>
        <end position="387"/>
    </location>
</feature>
<comment type="catalytic activity">
    <reaction evidence="18">
        <text>2 Cu(+) + NADP(+) + H(+) = 2 Cu(2+) + NADPH</text>
        <dbReference type="Rhea" id="RHEA:71771"/>
        <dbReference type="ChEBI" id="CHEBI:15378"/>
        <dbReference type="ChEBI" id="CHEBI:29036"/>
        <dbReference type="ChEBI" id="CHEBI:49552"/>
        <dbReference type="ChEBI" id="CHEBI:57783"/>
        <dbReference type="ChEBI" id="CHEBI:58349"/>
    </reaction>
    <physiologicalReaction direction="right-to-left" evidence="18">
        <dbReference type="Rhea" id="RHEA:71773"/>
    </physiologicalReaction>
</comment>
<dbReference type="GO" id="GO:0010008">
    <property type="term" value="C:endosome membrane"/>
    <property type="evidence" value="ECO:0007669"/>
    <property type="project" value="UniProtKB-SubCell"/>
</dbReference>
<evidence type="ECO:0000256" key="17">
    <source>
        <dbReference type="ARBA" id="ARBA00023136"/>
    </source>
</evidence>
<dbReference type="GO" id="GO:0006826">
    <property type="term" value="P:iron ion transport"/>
    <property type="evidence" value="ECO:0007669"/>
    <property type="project" value="UniProtKB-KW"/>
</dbReference>
<evidence type="ECO:0000256" key="7">
    <source>
        <dbReference type="ARBA" id="ARBA00022630"/>
    </source>
</evidence>